<comment type="caution">
    <text evidence="9">The sequence shown here is derived from an EMBL/GenBank/DDBJ whole genome shotgun (WGS) entry which is preliminary data.</text>
</comment>
<dbReference type="PANTHER" id="PTHR24056:SF107">
    <property type="entry name" value="CYCLIN-DEPENDENT KINASE 11A-RELATED"/>
    <property type="match status" value="1"/>
</dbReference>
<organism evidence="9 10">
    <name type="scientific">Chrysochromulina tobinii</name>
    <dbReference type="NCBI Taxonomy" id="1460289"/>
    <lineage>
        <taxon>Eukaryota</taxon>
        <taxon>Haptista</taxon>
        <taxon>Haptophyta</taxon>
        <taxon>Prymnesiophyceae</taxon>
        <taxon>Prymnesiales</taxon>
        <taxon>Chrysochromulinaceae</taxon>
        <taxon>Chrysochromulina</taxon>
    </lineage>
</organism>
<dbReference type="OrthoDB" id="10496337at2759"/>
<reference evidence="10" key="1">
    <citation type="journal article" date="2015" name="PLoS Genet.">
        <title>Genome Sequence and Transcriptome Analyses of Chrysochromulina tobin: Metabolic Tools for Enhanced Algal Fitness in the Prominent Order Prymnesiales (Haptophyceae).</title>
        <authorList>
            <person name="Hovde B.T."/>
            <person name="Deodato C.R."/>
            <person name="Hunsperger H.M."/>
            <person name="Ryken S.A."/>
            <person name="Yost W."/>
            <person name="Jha R.K."/>
            <person name="Patterson J."/>
            <person name="Monnat R.J. Jr."/>
            <person name="Barlow S.B."/>
            <person name="Starkenburg S.R."/>
            <person name="Cattolico R.A."/>
        </authorList>
    </citation>
    <scope>NUCLEOTIDE SEQUENCE</scope>
    <source>
        <strain evidence="10">CCMP291</strain>
    </source>
</reference>
<evidence type="ECO:0000256" key="6">
    <source>
        <dbReference type="ARBA" id="ARBA00022840"/>
    </source>
</evidence>
<keyword evidence="6" id="KW-0067">ATP-binding</keyword>
<evidence type="ECO:0000313" key="9">
    <source>
        <dbReference type="EMBL" id="KOO24706.1"/>
    </source>
</evidence>
<evidence type="ECO:0000256" key="5">
    <source>
        <dbReference type="ARBA" id="ARBA00022777"/>
    </source>
</evidence>
<accession>A0A0M0JDQ0</accession>
<evidence type="ECO:0000313" key="10">
    <source>
        <dbReference type="Proteomes" id="UP000037460"/>
    </source>
</evidence>
<dbReference type="GO" id="GO:0007346">
    <property type="term" value="P:regulation of mitotic cell cycle"/>
    <property type="evidence" value="ECO:0007669"/>
    <property type="project" value="TreeGrafter"/>
</dbReference>
<comment type="similarity">
    <text evidence="1">Belongs to the protein kinase superfamily. CMGC Ser/Thr protein kinase family. CDC2/CDKX subfamily.</text>
</comment>
<dbReference type="EMBL" id="JWZX01003063">
    <property type="protein sequence ID" value="KOO24706.1"/>
    <property type="molecule type" value="Genomic_DNA"/>
</dbReference>
<dbReference type="GO" id="GO:0005524">
    <property type="term" value="F:ATP binding"/>
    <property type="evidence" value="ECO:0007669"/>
    <property type="project" value="UniProtKB-KW"/>
</dbReference>
<dbReference type="SMART" id="SM00220">
    <property type="entry name" value="S_TKc"/>
    <property type="match status" value="1"/>
</dbReference>
<keyword evidence="2" id="KW-0723">Serine/threonine-protein kinase</keyword>
<evidence type="ECO:0000256" key="1">
    <source>
        <dbReference type="ARBA" id="ARBA00006485"/>
    </source>
</evidence>
<dbReference type="GO" id="GO:0005634">
    <property type="term" value="C:nucleus"/>
    <property type="evidence" value="ECO:0007669"/>
    <property type="project" value="TreeGrafter"/>
</dbReference>
<feature type="compositionally biased region" description="Low complexity" evidence="7">
    <location>
        <begin position="55"/>
        <end position="78"/>
    </location>
</feature>
<evidence type="ECO:0000256" key="3">
    <source>
        <dbReference type="ARBA" id="ARBA00022679"/>
    </source>
</evidence>
<name>A0A0M0JDQ0_9EUKA</name>
<sequence length="460" mass="49483">PAPSSSAIPGPAPFNFKTKKSFGFKLGGGSARPKATPAGIFSQDSGRESPEPEVESSSTAQQRAPALPRAALSAASSSGSVPYMPPPSGLAAAQAVAQRLSQNFAERPTAGAVQPSEPVPLAEPEPAEGDGESLCDAAVPMEVSRNGYTFCKKYNRAHHVRIPDTQGLQSIDRYENLGLVGRGAFNKIYKARHRETGEVVALKAMQLAALEQSGHVQGDEGVALEMMREMSILLSIRHPNIVTVHEVVMDPTQMFLVMELVDFDLGLLLEHMKQPFSEAQVKCLAMQLLSALSAVHECFVLHRDLKPTNLLLDKNGVLKLCDFGLARRCSGFGKACTPNVTSLWYRAPEILLGETVYGSAVDMWSFGCIFAEWLQLGEPLVQGTGEIDQINSIFKLVGTPSEYSWPKFPSLRAVQAALLPFVDCHTISLGPDGSLVKLPKSSLRKKFPAEGFTPDAASPA</sequence>
<evidence type="ECO:0000259" key="8">
    <source>
        <dbReference type="PROSITE" id="PS50011"/>
    </source>
</evidence>
<proteinExistence type="inferred from homology"/>
<dbReference type="Proteomes" id="UP000037460">
    <property type="component" value="Unassembled WGS sequence"/>
</dbReference>
<keyword evidence="4" id="KW-0547">Nucleotide-binding</keyword>
<dbReference type="InterPro" id="IPR000719">
    <property type="entry name" value="Prot_kinase_dom"/>
</dbReference>
<feature type="non-terminal residue" evidence="9">
    <location>
        <position position="1"/>
    </location>
</feature>
<dbReference type="GO" id="GO:0004674">
    <property type="term" value="F:protein serine/threonine kinase activity"/>
    <property type="evidence" value="ECO:0007669"/>
    <property type="project" value="UniProtKB-KW"/>
</dbReference>
<dbReference type="SUPFAM" id="SSF56112">
    <property type="entry name" value="Protein kinase-like (PK-like)"/>
    <property type="match status" value="1"/>
</dbReference>
<feature type="domain" description="Protein kinase" evidence="8">
    <location>
        <begin position="174"/>
        <end position="460"/>
    </location>
</feature>
<feature type="region of interest" description="Disordered" evidence="7">
    <location>
        <begin position="106"/>
        <end position="133"/>
    </location>
</feature>
<keyword evidence="5 9" id="KW-0418">Kinase</keyword>
<protein>
    <submittedName>
        <fullName evidence="9">Cyclin-dependent kinase g-2-like protein</fullName>
    </submittedName>
</protein>
<dbReference type="AlphaFoldDB" id="A0A0M0JDQ0"/>
<dbReference type="PROSITE" id="PS00108">
    <property type="entry name" value="PROTEIN_KINASE_ST"/>
    <property type="match status" value="1"/>
</dbReference>
<evidence type="ECO:0000256" key="7">
    <source>
        <dbReference type="SAM" id="MobiDB-lite"/>
    </source>
</evidence>
<dbReference type="Gene3D" id="3.30.200.20">
    <property type="entry name" value="Phosphorylase Kinase, domain 1"/>
    <property type="match status" value="1"/>
</dbReference>
<dbReference type="PANTHER" id="PTHR24056">
    <property type="entry name" value="CELL DIVISION PROTEIN KINASE"/>
    <property type="match status" value="1"/>
</dbReference>
<evidence type="ECO:0000256" key="2">
    <source>
        <dbReference type="ARBA" id="ARBA00022527"/>
    </source>
</evidence>
<dbReference type="InterPro" id="IPR050108">
    <property type="entry name" value="CDK"/>
</dbReference>
<gene>
    <name evidence="9" type="ORF">Ctob_005427</name>
</gene>
<evidence type="ECO:0000256" key="4">
    <source>
        <dbReference type="ARBA" id="ARBA00022741"/>
    </source>
</evidence>
<dbReference type="Gene3D" id="1.10.510.10">
    <property type="entry name" value="Transferase(Phosphotransferase) domain 1"/>
    <property type="match status" value="1"/>
</dbReference>
<feature type="non-terminal residue" evidence="9">
    <location>
        <position position="460"/>
    </location>
</feature>
<dbReference type="Pfam" id="PF00069">
    <property type="entry name" value="Pkinase"/>
    <property type="match status" value="1"/>
</dbReference>
<dbReference type="FunFam" id="1.10.510.10:FF:000624">
    <property type="entry name" value="Mitogen-activated protein kinase"/>
    <property type="match status" value="1"/>
</dbReference>
<keyword evidence="10" id="KW-1185">Reference proteome</keyword>
<keyword evidence="3" id="KW-0808">Transferase</keyword>
<feature type="region of interest" description="Disordered" evidence="7">
    <location>
        <begin position="1"/>
        <end position="81"/>
    </location>
</feature>
<dbReference type="InterPro" id="IPR011009">
    <property type="entry name" value="Kinase-like_dom_sf"/>
</dbReference>
<dbReference type="PROSITE" id="PS50011">
    <property type="entry name" value="PROTEIN_KINASE_DOM"/>
    <property type="match status" value="1"/>
</dbReference>
<dbReference type="InterPro" id="IPR008271">
    <property type="entry name" value="Ser/Thr_kinase_AS"/>
</dbReference>